<gene>
    <name evidence="1" type="ORF">F383_35445</name>
</gene>
<evidence type="ECO:0000313" key="2">
    <source>
        <dbReference type="Proteomes" id="UP000032142"/>
    </source>
</evidence>
<reference evidence="2" key="1">
    <citation type="submission" date="2014-09" db="EMBL/GenBank/DDBJ databases">
        <authorList>
            <person name="Mudge J."/>
            <person name="Ramaraj T."/>
            <person name="Lindquist I.E."/>
            <person name="Bharti A.K."/>
            <person name="Sundararajan A."/>
            <person name="Cameron C.T."/>
            <person name="Woodward J.E."/>
            <person name="May G.D."/>
            <person name="Brubaker C."/>
            <person name="Broadhvest J."/>
            <person name="Wilkins T.A."/>
        </authorList>
    </citation>
    <scope>NUCLEOTIDE SEQUENCE</scope>
    <source>
        <strain evidence="2">cv. AKA8401</strain>
    </source>
</reference>
<proteinExistence type="predicted"/>
<organism evidence="1 2">
    <name type="scientific">Gossypium arboreum</name>
    <name type="common">Tree cotton</name>
    <name type="synonym">Gossypium nanking</name>
    <dbReference type="NCBI Taxonomy" id="29729"/>
    <lineage>
        <taxon>Eukaryota</taxon>
        <taxon>Viridiplantae</taxon>
        <taxon>Streptophyta</taxon>
        <taxon>Embryophyta</taxon>
        <taxon>Tracheophyta</taxon>
        <taxon>Spermatophyta</taxon>
        <taxon>Magnoliopsida</taxon>
        <taxon>eudicotyledons</taxon>
        <taxon>Gunneridae</taxon>
        <taxon>Pentapetalae</taxon>
        <taxon>rosids</taxon>
        <taxon>malvids</taxon>
        <taxon>Malvales</taxon>
        <taxon>Malvaceae</taxon>
        <taxon>Malvoideae</taxon>
        <taxon>Gossypium</taxon>
    </lineage>
</organism>
<protein>
    <submittedName>
        <fullName evidence="1">Uncharacterized protein</fullName>
    </submittedName>
</protein>
<dbReference type="Proteomes" id="UP000032142">
    <property type="component" value="Unassembled WGS sequence"/>
</dbReference>
<dbReference type="AlphaFoldDB" id="A0A0B0N6L9"/>
<name>A0A0B0N6L9_GOSAR</name>
<evidence type="ECO:0000313" key="1">
    <source>
        <dbReference type="EMBL" id="KHG08297.1"/>
    </source>
</evidence>
<keyword evidence="2" id="KW-1185">Reference proteome</keyword>
<sequence>MLMKSMNFINLDQEKCDSGLHQGKNKVYGG</sequence>
<dbReference type="EMBL" id="JRRC01494502">
    <property type="protein sequence ID" value="KHG08297.1"/>
    <property type="molecule type" value="Genomic_DNA"/>
</dbReference>
<comment type="caution">
    <text evidence="1">The sequence shown here is derived from an EMBL/GenBank/DDBJ whole genome shotgun (WGS) entry which is preliminary data.</text>
</comment>
<accession>A0A0B0N6L9</accession>